<dbReference type="Proteomes" id="UP001500630">
    <property type="component" value="Unassembled WGS sequence"/>
</dbReference>
<accession>A0ABP6VAI5</accession>
<evidence type="ECO:0000256" key="1">
    <source>
        <dbReference type="SAM" id="Phobius"/>
    </source>
</evidence>
<reference evidence="3" key="1">
    <citation type="journal article" date="2019" name="Int. J. Syst. Evol. Microbiol.">
        <title>The Global Catalogue of Microorganisms (GCM) 10K type strain sequencing project: providing services to taxonomists for standard genome sequencing and annotation.</title>
        <authorList>
            <consortium name="The Broad Institute Genomics Platform"/>
            <consortium name="The Broad Institute Genome Sequencing Center for Infectious Disease"/>
            <person name="Wu L."/>
            <person name="Ma J."/>
        </authorList>
    </citation>
    <scope>NUCLEOTIDE SEQUENCE [LARGE SCALE GENOMIC DNA]</scope>
    <source>
        <strain evidence="3">JCM 17326</strain>
    </source>
</reference>
<dbReference type="RefSeq" id="WP_345558216.1">
    <property type="nucleotide sequence ID" value="NZ_BAABDQ010000001.1"/>
</dbReference>
<dbReference type="EMBL" id="BAABDQ010000001">
    <property type="protein sequence ID" value="GAA3529408.1"/>
    <property type="molecule type" value="Genomic_DNA"/>
</dbReference>
<feature type="transmembrane region" description="Helical" evidence="1">
    <location>
        <begin position="64"/>
        <end position="89"/>
    </location>
</feature>
<keyword evidence="1" id="KW-0812">Transmembrane</keyword>
<evidence type="ECO:0008006" key="4">
    <source>
        <dbReference type="Google" id="ProtNLM"/>
    </source>
</evidence>
<protein>
    <recommendedName>
        <fullName evidence="4">DUF1772 domain-containing protein</fullName>
    </recommendedName>
</protein>
<keyword evidence="3" id="KW-1185">Reference proteome</keyword>
<proteinExistence type="predicted"/>
<feature type="transmembrane region" description="Helical" evidence="1">
    <location>
        <begin position="39"/>
        <end position="58"/>
    </location>
</feature>
<organism evidence="2 3">
    <name type="scientific">Nonomuraea rosea</name>
    <dbReference type="NCBI Taxonomy" id="638574"/>
    <lineage>
        <taxon>Bacteria</taxon>
        <taxon>Bacillati</taxon>
        <taxon>Actinomycetota</taxon>
        <taxon>Actinomycetes</taxon>
        <taxon>Streptosporangiales</taxon>
        <taxon>Streptosporangiaceae</taxon>
        <taxon>Nonomuraea</taxon>
    </lineage>
</organism>
<keyword evidence="1" id="KW-0472">Membrane</keyword>
<keyword evidence="1" id="KW-1133">Transmembrane helix</keyword>
<evidence type="ECO:0000313" key="2">
    <source>
        <dbReference type="EMBL" id="GAA3529408.1"/>
    </source>
</evidence>
<feature type="transmembrane region" description="Helical" evidence="1">
    <location>
        <begin position="6"/>
        <end position="27"/>
    </location>
</feature>
<comment type="caution">
    <text evidence="2">The sequence shown here is derived from an EMBL/GenBank/DDBJ whole genome shotgun (WGS) entry which is preliminary data.</text>
</comment>
<sequence>MHAVAIVVPLVWLAWLVVIDWLPMFPLNDLTHANVRGRLLAAAINYPFPLLIAGGVALGRTWSLVAATAFCVLIMAGHVQSWWLPYLGLSTAAQREVYRHDYSRTLKILPSAGHDMVIDVQHLVVGALSLIMLTTTLIATLNA</sequence>
<name>A0ABP6VAI5_9ACTN</name>
<gene>
    <name evidence="2" type="ORF">GCM10022419_005410</name>
</gene>
<evidence type="ECO:0000313" key="3">
    <source>
        <dbReference type="Proteomes" id="UP001500630"/>
    </source>
</evidence>
<feature type="transmembrane region" description="Helical" evidence="1">
    <location>
        <begin position="123"/>
        <end position="141"/>
    </location>
</feature>